<proteinExistence type="predicted"/>
<dbReference type="VEuPathDB" id="FungiDB:HCDG_00859"/>
<evidence type="ECO:0000256" key="1">
    <source>
        <dbReference type="SAM" id="MobiDB-lite"/>
    </source>
</evidence>
<protein>
    <submittedName>
        <fullName evidence="2">Uncharacterized protein</fullName>
    </submittedName>
</protein>
<dbReference type="HOGENOM" id="CLU_133901_0_0_1"/>
<feature type="region of interest" description="Disordered" evidence="1">
    <location>
        <begin position="27"/>
        <end position="50"/>
    </location>
</feature>
<sequence>MSLPARAPNPARAVYLTRAILPQQGFGVVGKEGEDPKQRQRQGETTSQIYRENWEDWGTGGLGDCGTERLRDCETEICPRQNAKKKTANGSPASTSLAGWAHREYLGGTKHCAVSIRHWHVASWYLLWASSNPSSNLVGKKCTLL</sequence>
<accession>C6H2C7</accession>
<reference evidence="3" key="1">
    <citation type="submission" date="2009-05" db="EMBL/GenBank/DDBJ databases">
        <title>The genome sequence of Ajellomyces capsulatus strain H143.</title>
        <authorList>
            <person name="Champion M."/>
            <person name="Cuomo C.A."/>
            <person name="Ma L.-J."/>
            <person name="Henn M.R."/>
            <person name="Sil A."/>
            <person name="Goldman B."/>
            <person name="Young S.K."/>
            <person name="Kodira C.D."/>
            <person name="Zeng Q."/>
            <person name="Koehrsen M."/>
            <person name="Alvarado L."/>
            <person name="Berlin A.M."/>
            <person name="Borenstein D."/>
            <person name="Chen Z."/>
            <person name="Engels R."/>
            <person name="Freedman E."/>
            <person name="Gellesch M."/>
            <person name="Goldberg J."/>
            <person name="Griggs A."/>
            <person name="Gujja S."/>
            <person name="Heiman D.I."/>
            <person name="Hepburn T.A."/>
            <person name="Howarth C."/>
            <person name="Jen D."/>
            <person name="Larson L."/>
            <person name="Lewis B."/>
            <person name="Mehta T."/>
            <person name="Park D."/>
            <person name="Pearson M."/>
            <person name="Roberts A."/>
            <person name="Saif S."/>
            <person name="Shea T.D."/>
            <person name="Shenoy N."/>
            <person name="Sisk P."/>
            <person name="Stolte C."/>
            <person name="Sykes S."/>
            <person name="Walk T."/>
            <person name="White J."/>
            <person name="Yandava C."/>
            <person name="Klein B."/>
            <person name="McEwen J.G."/>
            <person name="Puccia R."/>
            <person name="Goldman G.H."/>
            <person name="Felipe M.S."/>
            <person name="Nino-Vega G."/>
            <person name="San-Blas G."/>
            <person name="Taylor J.W."/>
            <person name="Mendoza L."/>
            <person name="Galagan J.E."/>
            <person name="Nusbaum C."/>
            <person name="Birren B.W."/>
        </authorList>
    </citation>
    <scope>NUCLEOTIDE SEQUENCE [LARGE SCALE GENOMIC DNA]</scope>
    <source>
        <strain evidence="3">H143</strain>
    </source>
</reference>
<dbReference type="AlphaFoldDB" id="C6H2C7"/>
<evidence type="ECO:0000313" key="3">
    <source>
        <dbReference type="Proteomes" id="UP000002624"/>
    </source>
</evidence>
<feature type="compositionally biased region" description="Basic and acidic residues" evidence="1">
    <location>
        <begin position="31"/>
        <end position="42"/>
    </location>
</feature>
<gene>
    <name evidence="2" type="ORF">HCDG_00859</name>
</gene>
<dbReference type="EMBL" id="GG692419">
    <property type="protein sequence ID" value="EER45280.1"/>
    <property type="molecule type" value="Genomic_DNA"/>
</dbReference>
<evidence type="ECO:0000313" key="2">
    <source>
        <dbReference type="EMBL" id="EER45280.1"/>
    </source>
</evidence>
<organism evidence="2 3">
    <name type="scientific">Ajellomyces capsulatus (strain H143)</name>
    <name type="common">Darling's disease fungus</name>
    <name type="synonym">Histoplasma capsulatum</name>
    <dbReference type="NCBI Taxonomy" id="544712"/>
    <lineage>
        <taxon>Eukaryota</taxon>
        <taxon>Fungi</taxon>
        <taxon>Dikarya</taxon>
        <taxon>Ascomycota</taxon>
        <taxon>Pezizomycotina</taxon>
        <taxon>Eurotiomycetes</taxon>
        <taxon>Eurotiomycetidae</taxon>
        <taxon>Onygenales</taxon>
        <taxon>Ajellomycetaceae</taxon>
        <taxon>Histoplasma</taxon>
    </lineage>
</organism>
<name>C6H2C7_AJECH</name>
<dbReference type="Proteomes" id="UP000002624">
    <property type="component" value="Unassembled WGS sequence"/>
</dbReference>